<evidence type="ECO:0000313" key="4">
    <source>
        <dbReference type="Proteomes" id="UP001595279"/>
    </source>
</evidence>
<gene>
    <name evidence="3" type="ORF">ACFOGI_10855</name>
</gene>
<keyword evidence="4" id="KW-1185">Reference proteome</keyword>
<organism evidence="3 4">
    <name type="scientific">Virgibacillus xinjiangensis</name>
    <dbReference type="NCBI Taxonomy" id="393090"/>
    <lineage>
        <taxon>Bacteria</taxon>
        <taxon>Bacillati</taxon>
        <taxon>Bacillota</taxon>
        <taxon>Bacilli</taxon>
        <taxon>Bacillales</taxon>
        <taxon>Bacillaceae</taxon>
        <taxon>Virgibacillus</taxon>
    </lineage>
</organism>
<feature type="signal peptide" evidence="1">
    <location>
        <begin position="1"/>
        <end position="28"/>
    </location>
</feature>
<evidence type="ECO:0000259" key="2">
    <source>
        <dbReference type="Pfam" id="PF13731"/>
    </source>
</evidence>
<dbReference type="InterPro" id="IPR027994">
    <property type="entry name" value="WxL_dom"/>
</dbReference>
<protein>
    <submittedName>
        <fullName evidence="3">WxL domain-containing protein</fullName>
    </submittedName>
</protein>
<accession>A0ABV7CW98</accession>
<dbReference type="EMBL" id="JBHRSA010000042">
    <property type="protein sequence ID" value="MFC3040746.1"/>
    <property type="molecule type" value="Genomic_DNA"/>
</dbReference>
<name>A0ABV7CW98_9BACI</name>
<sequence length="183" mass="18365">MNKLVKKFAVGTLAVGLAAGAFAPSALAASQDVESTITGGTLSLDAPTIQTFSGVELNGAIQTSTASIDEFTVKDARGSGEGWKLSVSSTQLTNGTNTLPAGSLKITEPTLTAGEGSDDLSTVNVLSGAIDNESGVKLLSAETDGGMGTYTVSGSNLNINLQPKDAKAGTYSSTVTFNLTTGP</sequence>
<dbReference type="Pfam" id="PF13731">
    <property type="entry name" value="WxL"/>
    <property type="match status" value="1"/>
</dbReference>
<dbReference type="RefSeq" id="WP_390272278.1">
    <property type="nucleotide sequence ID" value="NZ_JBHRSA010000042.1"/>
</dbReference>
<evidence type="ECO:0000256" key="1">
    <source>
        <dbReference type="SAM" id="SignalP"/>
    </source>
</evidence>
<keyword evidence="1" id="KW-0732">Signal</keyword>
<proteinExistence type="predicted"/>
<comment type="caution">
    <text evidence="3">The sequence shown here is derived from an EMBL/GenBank/DDBJ whole genome shotgun (WGS) entry which is preliminary data.</text>
</comment>
<feature type="domain" description="WxL" evidence="2">
    <location>
        <begin position="60"/>
        <end position="183"/>
    </location>
</feature>
<reference evidence="4" key="1">
    <citation type="journal article" date="2019" name="Int. J. Syst. Evol. Microbiol.">
        <title>The Global Catalogue of Microorganisms (GCM) 10K type strain sequencing project: providing services to taxonomists for standard genome sequencing and annotation.</title>
        <authorList>
            <consortium name="The Broad Institute Genomics Platform"/>
            <consortium name="The Broad Institute Genome Sequencing Center for Infectious Disease"/>
            <person name="Wu L."/>
            <person name="Ma J."/>
        </authorList>
    </citation>
    <scope>NUCLEOTIDE SEQUENCE [LARGE SCALE GENOMIC DNA]</scope>
    <source>
        <strain evidence="4">KCTC 13128</strain>
    </source>
</reference>
<dbReference type="Proteomes" id="UP001595279">
    <property type="component" value="Unassembled WGS sequence"/>
</dbReference>
<evidence type="ECO:0000313" key="3">
    <source>
        <dbReference type="EMBL" id="MFC3040746.1"/>
    </source>
</evidence>
<feature type="chain" id="PRO_5047027600" evidence="1">
    <location>
        <begin position="29"/>
        <end position="183"/>
    </location>
</feature>